<feature type="domain" description="C2H2-type" evidence="5">
    <location>
        <begin position="80"/>
        <end position="102"/>
    </location>
</feature>
<gene>
    <name evidence="6" type="primary">TPHA0G01920</name>
    <name evidence="6" type="ordered locus">TPHA_0G01920</name>
</gene>
<dbReference type="Pfam" id="PF12874">
    <property type="entry name" value="zf-met"/>
    <property type="match status" value="1"/>
</dbReference>
<dbReference type="GO" id="GO:0000398">
    <property type="term" value="P:mRNA splicing, via spliceosome"/>
    <property type="evidence" value="ECO:0007669"/>
    <property type="project" value="EnsemblFungi"/>
</dbReference>
<dbReference type="Proteomes" id="UP000005666">
    <property type="component" value="Chromosome 7"/>
</dbReference>
<evidence type="ECO:0000256" key="2">
    <source>
        <dbReference type="ARBA" id="ARBA00022771"/>
    </source>
</evidence>
<dbReference type="RefSeq" id="XP_003686462.1">
    <property type="nucleotide sequence ID" value="XM_003686414.1"/>
</dbReference>
<dbReference type="PANTHER" id="PTHR45986:SF1">
    <property type="entry name" value="ZINC FINGER MATRIN-TYPE PROTEIN 2"/>
    <property type="match status" value="1"/>
</dbReference>
<keyword evidence="3" id="KW-0862">Zinc</keyword>
<keyword evidence="1" id="KW-0479">Metal-binding</keyword>
<evidence type="ECO:0000256" key="3">
    <source>
        <dbReference type="ARBA" id="ARBA00022833"/>
    </source>
</evidence>
<evidence type="ECO:0000256" key="4">
    <source>
        <dbReference type="ARBA" id="ARBA00023242"/>
    </source>
</evidence>
<dbReference type="GO" id="GO:0046540">
    <property type="term" value="C:U4/U6 x U5 tri-snRNP complex"/>
    <property type="evidence" value="ECO:0007669"/>
    <property type="project" value="EnsemblFungi"/>
</dbReference>
<protein>
    <recommendedName>
        <fullName evidence="5">C2H2-type domain-containing protein</fullName>
    </recommendedName>
</protein>
<dbReference type="GO" id="GO:0008270">
    <property type="term" value="F:zinc ion binding"/>
    <property type="evidence" value="ECO:0007669"/>
    <property type="project" value="UniProtKB-KW"/>
</dbReference>
<dbReference type="GeneID" id="11535785"/>
<evidence type="ECO:0000259" key="5">
    <source>
        <dbReference type="PROSITE" id="PS00028"/>
    </source>
</evidence>
<organism evidence="6 7">
    <name type="scientific">Tetrapisispora phaffii (strain ATCC 24235 / CBS 4417 / NBRC 1672 / NRRL Y-8282 / UCD 70-5)</name>
    <name type="common">Yeast</name>
    <name type="synonym">Fabospora phaffii</name>
    <dbReference type="NCBI Taxonomy" id="1071381"/>
    <lineage>
        <taxon>Eukaryota</taxon>
        <taxon>Fungi</taxon>
        <taxon>Dikarya</taxon>
        <taxon>Ascomycota</taxon>
        <taxon>Saccharomycotina</taxon>
        <taxon>Saccharomycetes</taxon>
        <taxon>Saccharomycetales</taxon>
        <taxon>Saccharomycetaceae</taxon>
        <taxon>Tetrapisispora</taxon>
    </lineage>
</organism>
<evidence type="ECO:0000313" key="7">
    <source>
        <dbReference type="Proteomes" id="UP000005666"/>
    </source>
</evidence>
<dbReference type="AlphaFoldDB" id="G8BVV0"/>
<dbReference type="GO" id="GO:0005681">
    <property type="term" value="C:spliceosomal complex"/>
    <property type="evidence" value="ECO:0007669"/>
    <property type="project" value="InterPro"/>
</dbReference>
<dbReference type="InterPro" id="IPR036236">
    <property type="entry name" value="Znf_C2H2_sf"/>
</dbReference>
<name>G8BVV0_TETPH</name>
<dbReference type="OMA" id="HKIHQIK"/>
<reference evidence="6 7" key="1">
    <citation type="journal article" date="2011" name="Proc. Natl. Acad. Sci. U.S.A.">
        <title>Evolutionary erosion of yeast sex chromosomes by mating-type switching accidents.</title>
        <authorList>
            <person name="Gordon J.L."/>
            <person name="Armisen D."/>
            <person name="Proux-Wera E."/>
            <person name="Oheigeartaigh S.S."/>
            <person name="Byrne K.P."/>
            <person name="Wolfe K.H."/>
        </authorList>
    </citation>
    <scope>NUCLEOTIDE SEQUENCE [LARGE SCALE GENOMIC DNA]</scope>
    <source>
        <strain evidence="7">ATCC 24235 / CBS 4417 / NBRC 1672 / NRRL Y-8282 / UCD 70-5</strain>
    </source>
</reference>
<dbReference type="SUPFAM" id="SSF57667">
    <property type="entry name" value="beta-beta-alpha zinc fingers"/>
    <property type="match status" value="1"/>
</dbReference>
<dbReference type="InterPro" id="IPR013087">
    <property type="entry name" value="Znf_C2H2_type"/>
</dbReference>
<accession>G8BVV0</accession>
<keyword evidence="2" id="KW-0863">Zinc-finger</keyword>
<dbReference type="PROSITE" id="PS00028">
    <property type="entry name" value="ZINC_FINGER_C2H2_1"/>
    <property type="match status" value="1"/>
</dbReference>
<dbReference type="EMBL" id="HE612862">
    <property type="protein sequence ID" value="CCE64028.1"/>
    <property type="molecule type" value="Genomic_DNA"/>
</dbReference>
<keyword evidence="4" id="KW-0539">Nucleus</keyword>
<keyword evidence="7" id="KW-1185">Reference proteome</keyword>
<dbReference type="STRING" id="1071381.G8BVV0"/>
<dbReference type="KEGG" id="tpf:TPHA_0G01920"/>
<dbReference type="InterPro" id="IPR040107">
    <property type="entry name" value="Snu23"/>
</dbReference>
<proteinExistence type="predicted"/>
<evidence type="ECO:0000313" key="6">
    <source>
        <dbReference type="EMBL" id="CCE64028.1"/>
    </source>
</evidence>
<dbReference type="PANTHER" id="PTHR45986">
    <property type="entry name" value="ZINC FINGER MATRIN-TYPE PROTEIN 2"/>
    <property type="match status" value="1"/>
</dbReference>
<evidence type="ECO:0000256" key="1">
    <source>
        <dbReference type="ARBA" id="ARBA00022723"/>
    </source>
</evidence>
<dbReference type="HOGENOM" id="CLU_067237_2_1_1"/>
<dbReference type="Gene3D" id="3.30.160.60">
    <property type="entry name" value="Classic Zinc Finger"/>
    <property type="match status" value="1"/>
</dbReference>
<dbReference type="eggNOG" id="KOG4727">
    <property type="taxonomic scope" value="Eukaryota"/>
</dbReference>
<sequence>MSKFGRRTWDREEYAQLASETSNNSSAITASLSPTQVDDLKQKYTNYDFLLKNSIADLNKKILTTGLSSFKKGKQFGFYCELCDLTFKDNLQYIDHLNHKTHNIKFELLFEEPLVLDLRDNEDIERNEFEIAYNYLIKSFVKRNKKSAHSSVKKKLTKNPIKRS</sequence>
<dbReference type="OrthoDB" id="30343at2759"/>